<comment type="caution">
    <text evidence="1">The sequence shown here is derived from an EMBL/GenBank/DDBJ whole genome shotgun (WGS) entry which is preliminary data.</text>
</comment>
<reference evidence="1 2" key="1">
    <citation type="journal article" date="2019" name="Extremophiles">
        <title>Biogeography of thermophiles and predominance of Thermus scotoductus in domestic water heaters.</title>
        <authorList>
            <person name="Wilpiszeski R.L."/>
            <person name="Zhang Z."/>
            <person name="House C.H."/>
        </authorList>
    </citation>
    <scope>NUCLEOTIDE SEQUENCE [LARGE SCALE GENOMIC DNA]</scope>
    <source>
        <strain evidence="1 2">14_S14</strain>
    </source>
</reference>
<dbReference type="RefSeq" id="WP_126204661.1">
    <property type="nucleotide sequence ID" value="NZ_PEMJ01000155.1"/>
</dbReference>
<evidence type="ECO:0000313" key="2">
    <source>
        <dbReference type="Proteomes" id="UP000287155"/>
    </source>
</evidence>
<name>A0A430UZW1_THESC</name>
<proteinExistence type="predicted"/>
<accession>A0A430UZW1</accession>
<dbReference type="Proteomes" id="UP000287155">
    <property type="component" value="Unassembled WGS sequence"/>
</dbReference>
<dbReference type="EMBL" id="PEMJ01000155">
    <property type="protein sequence ID" value="RTI15319.1"/>
    <property type="molecule type" value="Genomic_DNA"/>
</dbReference>
<dbReference type="SUPFAM" id="SSF160719">
    <property type="entry name" value="gpW/gp25-like"/>
    <property type="match status" value="1"/>
</dbReference>
<organism evidence="1 2">
    <name type="scientific">Thermus scotoductus</name>
    <dbReference type="NCBI Taxonomy" id="37636"/>
    <lineage>
        <taxon>Bacteria</taxon>
        <taxon>Thermotogati</taxon>
        <taxon>Deinococcota</taxon>
        <taxon>Deinococci</taxon>
        <taxon>Thermales</taxon>
        <taxon>Thermaceae</taxon>
        <taxon>Thermus</taxon>
    </lineage>
</organism>
<sequence>MRLAIYEIREGDEPHRLAHRLLGDFRRWTELIELNRLDPPYIANDPAPYRAQGLRVLGPGDRLLYPYAGAVEPVGEEDAEAETYGRDLLLQGGYLALMGGTAAMVRGLENLRLALERRLRTRLGELPAHPDTYGHLFHQYVGRAGGEAELRYILLEAERVIRQDPRVAGVRLEGELLDGEHVRVLAYVEPIPPGSPFPVEVVL</sequence>
<protein>
    <submittedName>
        <fullName evidence="1">Uncharacterized protein</fullName>
    </submittedName>
</protein>
<evidence type="ECO:0000313" key="1">
    <source>
        <dbReference type="EMBL" id="RTI15319.1"/>
    </source>
</evidence>
<gene>
    <name evidence="1" type="ORF">CSW27_06135</name>
</gene>
<dbReference type="AlphaFoldDB" id="A0A430UZW1"/>